<evidence type="ECO:0000256" key="6">
    <source>
        <dbReference type="ARBA" id="ARBA00023235"/>
    </source>
</evidence>
<dbReference type="PROSITE" id="PS51440">
    <property type="entry name" value="TIM_2"/>
    <property type="match status" value="1"/>
</dbReference>
<dbReference type="EMBL" id="JBHRSW010000005">
    <property type="protein sequence ID" value="MFC3120644.1"/>
    <property type="molecule type" value="Genomic_DNA"/>
</dbReference>
<dbReference type="SUPFAM" id="SSF51351">
    <property type="entry name" value="Triosephosphate isomerase (TIM)"/>
    <property type="match status" value="1"/>
</dbReference>
<comment type="similarity">
    <text evidence="2 7 8">Belongs to the triosephosphate isomerase family.</text>
</comment>
<evidence type="ECO:0000313" key="10">
    <source>
        <dbReference type="Proteomes" id="UP001595478"/>
    </source>
</evidence>
<evidence type="ECO:0000256" key="5">
    <source>
        <dbReference type="ARBA" id="ARBA00023152"/>
    </source>
</evidence>
<feature type="binding site" evidence="7">
    <location>
        <begin position="12"/>
        <end position="14"/>
    </location>
    <ligand>
        <name>substrate</name>
    </ligand>
</feature>
<organism evidence="9 10">
    <name type="scientific">Agaribacter flavus</name>
    <dbReference type="NCBI Taxonomy" id="1902781"/>
    <lineage>
        <taxon>Bacteria</taxon>
        <taxon>Pseudomonadati</taxon>
        <taxon>Pseudomonadota</taxon>
        <taxon>Gammaproteobacteria</taxon>
        <taxon>Alteromonadales</taxon>
        <taxon>Alteromonadaceae</taxon>
        <taxon>Agaribacter</taxon>
    </lineage>
</organism>
<dbReference type="EC" id="5.3.1.1" evidence="7 8"/>
<feature type="active site" description="Electrophile" evidence="7">
    <location>
        <position position="90"/>
    </location>
</feature>
<evidence type="ECO:0000256" key="2">
    <source>
        <dbReference type="ARBA" id="ARBA00007422"/>
    </source>
</evidence>
<comment type="function">
    <text evidence="7">Involved in the gluconeogenesis. Catalyzes stereospecifically the conversion of dihydroxyacetone phosphate (DHAP) to D-glyceraldehyde-3-phosphate (G3P).</text>
</comment>
<evidence type="ECO:0000256" key="7">
    <source>
        <dbReference type="HAMAP-Rule" id="MF_00147"/>
    </source>
</evidence>
<keyword evidence="10" id="KW-1185">Reference proteome</keyword>
<evidence type="ECO:0000256" key="8">
    <source>
        <dbReference type="RuleBase" id="RU363013"/>
    </source>
</evidence>
<evidence type="ECO:0000256" key="1">
    <source>
        <dbReference type="ARBA" id="ARBA00004939"/>
    </source>
</evidence>
<comment type="catalytic activity">
    <reaction evidence="7 8">
        <text>D-glyceraldehyde 3-phosphate = dihydroxyacetone phosphate</text>
        <dbReference type="Rhea" id="RHEA:18585"/>
        <dbReference type="ChEBI" id="CHEBI:57642"/>
        <dbReference type="ChEBI" id="CHEBI:59776"/>
        <dbReference type="EC" id="5.3.1.1"/>
    </reaction>
</comment>
<dbReference type="InterPro" id="IPR020861">
    <property type="entry name" value="Triosephosphate_isomerase_AS"/>
</dbReference>
<keyword evidence="6 7" id="KW-0413">Isomerase</keyword>
<feature type="binding site" evidence="7">
    <location>
        <position position="205"/>
    </location>
    <ligand>
        <name>substrate</name>
    </ligand>
</feature>
<dbReference type="InterPro" id="IPR035990">
    <property type="entry name" value="TIM_sf"/>
</dbReference>
<dbReference type="InterPro" id="IPR022896">
    <property type="entry name" value="TrioseP_Isoase_bac/euk"/>
</dbReference>
<feature type="binding site" evidence="7">
    <location>
        <begin position="226"/>
        <end position="227"/>
    </location>
    <ligand>
        <name>substrate</name>
    </ligand>
</feature>
<comment type="pathway">
    <text evidence="1">Carbohydrate metabolism; erythritol degradation.</text>
</comment>
<feature type="active site" description="Proton acceptor" evidence="7">
    <location>
        <position position="161"/>
    </location>
</feature>
<accession>A0ABV7FK28</accession>
<dbReference type="PROSITE" id="PS00171">
    <property type="entry name" value="TIM_1"/>
    <property type="match status" value="1"/>
</dbReference>
<dbReference type="HAMAP" id="MF_00147_B">
    <property type="entry name" value="TIM_B"/>
    <property type="match status" value="1"/>
</dbReference>
<name>A0ABV7FK28_9ALTE</name>
<evidence type="ECO:0000256" key="3">
    <source>
        <dbReference type="ARBA" id="ARBA00022432"/>
    </source>
</evidence>
<dbReference type="PANTHER" id="PTHR21139">
    <property type="entry name" value="TRIOSEPHOSPHATE ISOMERASE"/>
    <property type="match status" value="1"/>
</dbReference>
<sequence>MQKNKRMMVAGNWKMNGNLTMLHQFKRSFPVFENIDVVLCLPSLYISETSSANFSIGAQDCSYYESGAHTGDISLTMLAEFDCKYVIVGHSERRARYNESNEIVAKKAKAVLENGSVPLVCVGEPLEVRDNGSVFDYVGEQLDAVIESCKGAMDNLVIAYEPVWAIGTGKTATPEQAQEVHAFIRERLSKYCDDSHSIRIVYGGSVSDKNAAELFAQPDIDGALVGGASLKMDSFSDICLAANERK</sequence>
<comment type="pathway">
    <text evidence="7 8">Carbohydrate degradation; glycolysis; D-glyceraldehyde 3-phosphate from glycerone phosphate: step 1/1.</text>
</comment>
<dbReference type="Proteomes" id="UP001595478">
    <property type="component" value="Unassembled WGS sequence"/>
</dbReference>
<evidence type="ECO:0000313" key="9">
    <source>
        <dbReference type="EMBL" id="MFC3120644.1"/>
    </source>
</evidence>
<keyword evidence="3 7" id="KW-0312">Gluconeogenesis</keyword>
<dbReference type="Pfam" id="PF00121">
    <property type="entry name" value="TIM"/>
    <property type="match status" value="1"/>
</dbReference>
<feature type="binding site" evidence="7">
    <location>
        <position position="167"/>
    </location>
    <ligand>
        <name>substrate</name>
    </ligand>
</feature>
<keyword evidence="5 7" id="KW-0324">Glycolysis</keyword>
<reference evidence="10" key="1">
    <citation type="journal article" date="2019" name="Int. J. Syst. Evol. Microbiol.">
        <title>The Global Catalogue of Microorganisms (GCM) 10K type strain sequencing project: providing services to taxonomists for standard genome sequencing and annotation.</title>
        <authorList>
            <consortium name="The Broad Institute Genomics Platform"/>
            <consortium name="The Broad Institute Genome Sequencing Center for Infectious Disease"/>
            <person name="Wu L."/>
            <person name="Ma J."/>
        </authorList>
    </citation>
    <scope>NUCLEOTIDE SEQUENCE [LARGE SCALE GENOMIC DNA]</scope>
    <source>
        <strain evidence="10">KCTC 52473</strain>
    </source>
</reference>
<dbReference type="InterPro" id="IPR013785">
    <property type="entry name" value="Aldolase_TIM"/>
</dbReference>
<dbReference type="NCBIfam" id="TIGR00419">
    <property type="entry name" value="tim"/>
    <property type="match status" value="1"/>
</dbReference>
<comment type="pathway">
    <text evidence="7 8">Carbohydrate biosynthesis; gluconeogenesis.</text>
</comment>
<comment type="subunit">
    <text evidence="7 8">Homodimer.</text>
</comment>
<evidence type="ECO:0000256" key="4">
    <source>
        <dbReference type="ARBA" id="ARBA00022490"/>
    </source>
</evidence>
<dbReference type="CDD" id="cd00311">
    <property type="entry name" value="TIM"/>
    <property type="match status" value="1"/>
</dbReference>
<gene>
    <name evidence="7 9" type="primary">tpiA</name>
    <name evidence="9" type="ORF">ACFOHL_03355</name>
</gene>
<comment type="caution">
    <text evidence="9">The sequence shown here is derived from an EMBL/GenBank/DDBJ whole genome shotgun (WGS) entry which is preliminary data.</text>
</comment>
<dbReference type="PANTHER" id="PTHR21139:SF42">
    <property type="entry name" value="TRIOSEPHOSPHATE ISOMERASE"/>
    <property type="match status" value="1"/>
</dbReference>
<dbReference type="RefSeq" id="WP_376918777.1">
    <property type="nucleotide sequence ID" value="NZ_JBHRSW010000005.1"/>
</dbReference>
<comment type="subcellular location">
    <subcellularLocation>
        <location evidence="7 8">Cytoplasm</location>
    </subcellularLocation>
</comment>
<dbReference type="GO" id="GO:0004807">
    <property type="term" value="F:triose-phosphate isomerase activity"/>
    <property type="evidence" value="ECO:0007669"/>
    <property type="project" value="UniProtKB-EC"/>
</dbReference>
<proteinExistence type="inferred from homology"/>
<protein>
    <recommendedName>
        <fullName evidence="7 8">Triosephosphate isomerase</fullName>
        <shortName evidence="7">TIM</shortName>
        <shortName evidence="7">TPI</shortName>
        <ecNumber evidence="7 8">5.3.1.1</ecNumber>
    </recommendedName>
    <alternativeName>
        <fullName evidence="7">Triose-phosphate isomerase</fullName>
    </alternativeName>
</protein>
<keyword evidence="4 7" id="KW-0963">Cytoplasm</keyword>
<dbReference type="Gene3D" id="3.20.20.70">
    <property type="entry name" value="Aldolase class I"/>
    <property type="match status" value="1"/>
</dbReference>
<dbReference type="InterPro" id="IPR000652">
    <property type="entry name" value="Triosephosphate_isomerase"/>
</dbReference>